<name>I3WZ12_SINF2</name>
<dbReference type="KEGG" id="sfd:USDA257_c02700"/>
<sequence>MTIWRGPSPASRHARLGTRFQSSRSASIRQLSPKQRPG</sequence>
<dbReference type="Proteomes" id="UP000006180">
    <property type="component" value="Chromosome"/>
</dbReference>
<feature type="region of interest" description="Disordered" evidence="1">
    <location>
        <begin position="1"/>
        <end position="38"/>
    </location>
</feature>
<evidence type="ECO:0000313" key="2">
    <source>
        <dbReference type="EMBL" id="AFL48868.1"/>
    </source>
</evidence>
<proteinExistence type="predicted"/>
<dbReference type="HOGENOM" id="CLU_3333053_0_0_5"/>
<dbReference type="PATRIC" id="fig|1185652.3.peg.283"/>
<evidence type="ECO:0000256" key="1">
    <source>
        <dbReference type="SAM" id="MobiDB-lite"/>
    </source>
</evidence>
<accession>I3WZ12</accession>
<dbReference type="STRING" id="1185652.USDA257_c02700"/>
<dbReference type="EMBL" id="CP003563">
    <property type="protein sequence ID" value="AFL48868.1"/>
    <property type="molecule type" value="Genomic_DNA"/>
</dbReference>
<reference evidence="2 3" key="1">
    <citation type="journal article" date="2012" name="J. Bacteriol.">
        <title>Complete genome sequence of the broad-host-range strain Sinorhizobium fredii USDA257.</title>
        <authorList>
            <person name="Schuldes J."/>
            <person name="Rodriguez Orbegoso M."/>
            <person name="Schmeisser C."/>
            <person name="Krishnan H.B."/>
            <person name="Daniel R."/>
            <person name="Streit W.R."/>
        </authorList>
    </citation>
    <scope>NUCLEOTIDE SEQUENCE [LARGE SCALE GENOMIC DNA]</scope>
    <source>
        <strain evidence="2 3">USDA 257</strain>
    </source>
</reference>
<protein>
    <submittedName>
        <fullName evidence="2">Uncharacterized protein</fullName>
    </submittedName>
</protein>
<organism evidence="2 3">
    <name type="scientific">Sinorhizobium fredii (strain USDA 257)</name>
    <dbReference type="NCBI Taxonomy" id="1185652"/>
    <lineage>
        <taxon>Bacteria</taxon>
        <taxon>Pseudomonadati</taxon>
        <taxon>Pseudomonadota</taxon>
        <taxon>Alphaproteobacteria</taxon>
        <taxon>Hyphomicrobiales</taxon>
        <taxon>Rhizobiaceae</taxon>
        <taxon>Sinorhizobium/Ensifer group</taxon>
        <taxon>Sinorhizobium</taxon>
    </lineage>
</organism>
<gene>
    <name evidence="2" type="ORF">USDA257_c02700</name>
</gene>
<dbReference type="AlphaFoldDB" id="I3WZ12"/>
<evidence type="ECO:0000313" key="3">
    <source>
        <dbReference type="Proteomes" id="UP000006180"/>
    </source>
</evidence>
<feature type="compositionally biased region" description="Polar residues" evidence="1">
    <location>
        <begin position="19"/>
        <end position="38"/>
    </location>
</feature>